<dbReference type="GO" id="GO:0005840">
    <property type="term" value="C:ribosome"/>
    <property type="evidence" value="ECO:0007669"/>
    <property type="project" value="UniProtKB-KW"/>
</dbReference>
<dbReference type="AlphaFoldDB" id="A0A9W8ASL0"/>
<proteinExistence type="inferred from homology"/>
<organism evidence="4 5">
    <name type="scientific">Dispira parvispora</name>
    <dbReference type="NCBI Taxonomy" id="1520584"/>
    <lineage>
        <taxon>Eukaryota</taxon>
        <taxon>Fungi</taxon>
        <taxon>Fungi incertae sedis</taxon>
        <taxon>Zoopagomycota</taxon>
        <taxon>Kickxellomycotina</taxon>
        <taxon>Dimargaritomycetes</taxon>
        <taxon>Dimargaritales</taxon>
        <taxon>Dimargaritaceae</taxon>
        <taxon>Dispira</taxon>
    </lineage>
</organism>
<reference evidence="4" key="1">
    <citation type="submission" date="2022-07" db="EMBL/GenBank/DDBJ databases">
        <title>Phylogenomic reconstructions and comparative analyses of Kickxellomycotina fungi.</title>
        <authorList>
            <person name="Reynolds N.K."/>
            <person name="Stajich J.E."/>
            <person name="Barry K."/>
            <person name="Grigoriev I.V."/>
            <person name="Crous P."/>
            <person name="Smith M.E."/>
        </authorList>
    </citation>
    <scope>NUCLEOTIDE SEQUENCE</scope>
    <source>
        <strain evidence="4">RSA 1196</strain>
    </source>
</reference>
<comment type="similarity">
    <text evidence="1">Belongs to the bacterial ribosomal protein bS21 family.</text>
</comment>
<dbReference type="GO" id="GO:1990904">
    <property type="term" value="C:ribonucleoprotein complex"/>
    <property type="evidence" value="ECO:0007669"/>
    <property type="project" value="UniProtKB-KW"/>
</dbReference>
<evidence type="ECO:0000313" key="5">
    <source>
        <dbReference type="Proteomes" id="UP001150925"/>
    </source>
</evidence>
<name>A0A9W8ASL0_9FUNG</name>
<evidence type="ECO:0000313" key="4">
    <source>
        <dbReference type="EMBL" id="KAJ1964063.1"/>
    </source>
</evidence>
<dbReference type="EMBL" id="JANBPY010000743">
    <property type="protein sequence ID" value="KAJ1964063.1"/>
    <property type="molecule type" value="Genomic_DNA"/>
</dbReference>
<accession>A0A9W8ASL0</accession>
<keyword evidence="3" id="KW-0687">Ribonucleoprotein</keyword>
<dbReference type="Pfam" id="PF01165">
    <property type="entry name" value="Ribosomal_S21"/>
    <property type="match status" value="1"/>
</dbReference>
<dbReference type="OrthoDB" id="2501249at2759"/>
<sequence>MSSFLSTSLQSVFRSARSNAVPRLGSTQITTPWSYAAAQRWFSHSRIQQRSPLHQNFPPVAEDGIDGIFRSTAQVSSGRSIVVTSSNPNPAYFRLNTILNYDNVRRELRLKRRYEKPTKKRLRLKVERASKRFNALVQEKMALVDKMRRL</sequence>
<dbReference type="GO" id="GO:0003735">
    <property type="term" value="F:structural constituent of ribosome"/>
    <property type="evidence" value="ECO:0007669"/>
    <property type="project" value="InterPro"/>
</dbReference>
<evidence type="ECO:0000256" key="1">
    <source>
        <dbReference type="ARBA" id="ARBA00006640"/>
    </source>
</evidence>
<evidence type="ECO:0008006" key="6">
    <source>
        <dbReference type="Google" id="ProtNLM"/>
    </source>
</evidence>
<gene>
    <name evidence="4" type="ORF">IWQ62_003037</name>
</gene>
<dbReference type="InterPro" id="IPR001911">
    <property type="entry name" value="Ribosomal_bS21"/>
</dbReference>
<evidence type="ECO:0000256" key="3">
    <source>
        <dbReference type="ARBA" id="ARBA00023274"/>
    </source>
</evidence>
<evidence type="ECO:0000256" key="2">
    <source>
        <dbReference type="ARBA" id="ARBA00022980"/>
    </source>
</evidence>
<keyword evidence="2" id="KW-0689">Ribosomal protein</keyword>
<comment type="caution">
    <text evidence="4">The sequence shown here is derived from an EMBL/GenBank/DDBJ whole genome shotgun (WGS) entry which is preliminary data.</text>
</comment>
<dbReference type="Proteomes" id="UP001150925">
    <property type="component" value="Unassembled WGS sequence"/>
</dbReference>
<dbReference type="GO" id="GO:0006412">
    <property type="term" value="P:translation"/>
    <property type="evidence" value="ECO:0007669"/>
    <property type="project" value="InterPro"/>
</dbReference>
<protein>
    <recommendedName>
        <fullName evidence="6">Ribosomal protein S21</fullName>
    </recommendedName>
</protein>
<keyword evidence="5" id="KW-1185">Reference proteome</keyword>